<feature type="transmembrane region" description="Helical" evidence="1">
    <location>
        <begin position="62"/>
        <end position="82"/>
    </location>
</feature>
<reference evidence="3 4" key="1">
    <citation type="submission" date="2016-10" db="EMBL/GenBank/DDBJ databases">
        <authorList>
            <person name="de Groot N.N."/>
        </authorList>
    </citation>
    <scope>NUCLEOTIDE SEQUENCE [LARGE SCALE GENOMIC DNA]</scope>
    <source>
        <strain evidence="3 4">MT12</strain>
    </source>
</reference>
<dbReference type="AlphaFoldDB" id="A0A1H4NXX7"/>
<keyword evidence="2" id="KW-0732">Signal</keyword>
<evidence type="ECO:0000313" key="3">
    <source>
        <dbReference type="EMBL" id="SEC00060.1"/>
    </source>
</evidence>
<dbReference type="Proteomes" id="UP000198992">
    <property type="component" value="Unassembled WGS sequence"/>
</dbReference>
<dbReference type="EMBL" id="FNTH01000001">
    <property type="protein sequence ID" value="SEC00060.1"/>
    <property type="molecule type" value="Genomic_DNA"/>
</dbReference>
<dbReference type="RefSeq" id="WP_092114371.1">
    <property type="nucleotide sequence ID" value="NZ_FNTH01000001.1"/>
</dbReference>
<evidence type="ECO:0000256" key="1">
    <source>
        <dbReference type="SAM" id="Phobius"/>
    </source>
</evidence>
<keyword evidence="1" id="KW-0472">Membrane</keyword>
<protein>
    <submittedName>
        <fullName evidence="3">Uncharacterized protein</fullName>
    </submittedName>
</protein>
<sequence>MNRIYSAAFAAPLLLAPSLALAGSKSPFAAVGQAFDPTGTLIVVLLGLVLAAVVLPRSVRPFALVFAVLVGASLAIDVAFAADAAAPETVAQTTSDTTKVTWAYGAAISQWASAIGTLILAFVTWLLRKLPAQIYAVIVSMRADQLISKGIHYAINMVKDATKDKALTVDVHNQVLAQALQYVLDHSPDWLTSWMGGPDAIAQKIIARLNLAPDAVPDVTAAVSSVSKT</sequence>
<organism evidence="3 4">
    <name type="scientific">Bradyrhizobium erythrophlei</name>
    <dbReference type="NCBI Taxonomy" id="1437360"/>
    <lineage>
        <taxon>Bacteria</taxon>
        <taxon>Pseudomonadati</taxon>
        <taxon>Pseudomonadota</taxon>
        <taxon>Alphaproteobacteria</taxon>
        <taxon>Hyphomicrobiales</taxon>
        <taxon>Nitrobacteraceae</taxon>
        <taxon>Bradyrhizobium</taxon>
    </lineage>
</organism>
<accession>A0A1H4NXX7</accession>
<evidence type="ECO:0000256" key="2">
    <source>
        <dbReference type="SAM" id="SignalP"/>
    </source>
</evidence>
<feature type="signal peptide" evidence="2">
    <location>
        <begin position="1"/>
        <end position="22"/>
    </location>
</feature>
<feature type="transmembrane region" description="Helical" evidence="1">
    <location>
        <begin position="102"/>
        <end position="127"/>
    </location>
</feature>
<feature type="transmembrane region" description="Helical" evidence="1">
    <location>
        <begin position="38"/>
        <end position="55"/>
    </location>
</feature>
<gene>
    <name evidence="3" type="ORF">SAMN05444164_0765</name>
</gene>
<dbReference type="OrthoDB" id="8232303at2"/>
<feature type="chain" id="PRO_5011616257" evidence="2">
    <location>
        <begin position="23"/>
        <end position="229"/>
    </location>
</feature>
<keyword evidence="1" id="KW-0812">Transmembrane</keyword>
<keyword evidence="1" id="KW-1133">Transmembrane helix</keyword>
<name>A0A1H4NXX7_9BRAD</name>
<proteinExistence type="predicted"/>
<evidence type="ECO:0000313" key="4">
    <source>
        <dbReference type="Proteomes" id="UP000198992"/>
    </source>
</evidence>